<keyword evidence="2" id="KW-1185">Reference proteome</keyword>
<dbReference type="EMBL" id="JAHQIW010005005">
    <property type="protein sequence ID" value="KAJ1364572.1"/>
    <property type="molecule type" value="Genomic_DNA"/>
</dbReference>
<evidence type="ECO:0000313" key="2">
    <source>
        <dbReference type="Proteomes" id="UP001196413"/>
    </source>
</evidence>
<dbReference type="Proteomes" id="UP001196413">
    <property type="component" value="Unassembled WGS sequence"/>
</dbReference>
<gene>
    <name evidence="1" type="ORF">KIN20_024694</name>
</gene>
<organism evidence="1 2">
    <name type="scientific">Parelaphostrongylus tenuis</name>
    <name type="common">Meningeal worm</name>
    <dbReference type="NCBI Taxonomy" id="148309"/>
    <lineage>
        <taxon>Eukaryota</taxon>
        <taxon>Metazoa</taxon>
        <taxon>Ecdysozoa</taxon>
        <taxon>Nematoda</taxon>
        <taxon>Chromadorea</taxon>
        <taxon>Rhabditida</taxon>
        <taxon>Rhabditina</taxon>
        <taxon>Rhabditomorpha</taxon>
        <taxon>Strongyloidea</taxon>
        <taxon>Metastrongylidae</taxon>
        <taxon>Parelaphostrongylus</taxon>
    </lineage>
</organism>
<proteinExistence type="predicted"/>
<accession>A0AAD5QWW8</accession>
<comment type="caution">
    <text evidence="1">The sequence shown here is derived from an EMBL/GenBank/DDBJ whole genome shotgun (WGS) entry which is preliminary data.</text>
</comment>
<evidence type="ECO:0000313" key="1">
    <source>
        <dbReference type="EMBL" id="KAJ1364572.1"/>
    </source>
</evidence>
<sequence>MRTLVECCCGDYHHRRRLVVIGLSSKPKMIAYCCRSVVDQGEAIVVLRSSFNPCTYPMSMHHTLSCGLFMFANADRSKLNPIRRLCAYIINNTQNRNGLNRSTVRETEAEYRPNERKKASASMASNIWIHGSAQTVPVEIKY</sequence>
<name>A0AAD5QWW8_PARTN</name>
<dbReference type="AlphaFoldDB" id="A0AAD5QWW8"/>
<reference evidence="1" key="1">
    <citation type="submission" date="2021-06" db="EMBL/GenBank/DDBJ databases">
        <title>Parelaphostrongylus tenuis whole genome reference sequence.</title>
        <authorList>
            <person name="Garwood T.J."/>
            <person name="Larsen P.A."/>
            <person name="Fountain-Jones N.M."/>
            <person name="Garbe J.R."/>
            <person name="Macchietto M.G."/>
            <person name="Kania S.A."/>
            <person name="Gerhold R.W."/>
            <person name="Richards J.E."/>
            <person name="Wolf T.M."/>
        </authorList>
    </citation>
    <scope>NUCLEOTIDE SEQUENCE</scope>
    <source>
        <strain evidence="1">MNPRO001-30</strain>
        <tissue evidence="1">Meninges</tissue>
    </source>
</reference>
<protein>
    <submittedName>
        <fullName evidence="1">Uncharacterized protein</fullName>
    </submittedName>
</protein>